<reference evidence="1" key="2">
    <citation type="journal article" date="2015" name="Fish Shellfish Immunol.">
        <title>Early steps in the European eel (Anguilla anguilla)-Vibrio vulnificus interaction in the gills: Role of the RtxA13 toxin.</title>
        <authorList>
            <person name="Callol A."/>
            <person name="Pajuelo D."/>
            <person name="Ebbesson L."/>
            <person name="Teles M."/>
            <person name="MacKenzie S."/>
            <person name="Amaro C."/>
        </authorList>
    </citation>
    <scope>NUCLEOTIDE SEQUENCE</scope>
</reference>
<evidence type="ECO:0000313" key="1">
    <source>
        <dbReference type="EMBL" id="JAH97183.1"/>
    </source>
</evidence>
<organism evidence="1">
    <name type="scientific">Anguilla anguilla</name>
    <name type="common">European freshwater eel</name>
    <name type="synonym">Muraena anguilla</name>
    <dbReference type="NCBI Taxonomy" id="7936"/>
    <lineage>
        <taxon>Eukaryota</taxon>
        <taxon>Metazoa</taxon>
        <taxon>Chordata</taxon>
        <taxon>Craniata</taxon>
        <taxon>Vertebrata</taxon>
        <taxon>Euteleostomi</taxon>
        <taxon>Actinopterygii</taxon>
        <taxon>Neopterygii</taxon>
        <taxon>Teleostei</taxon>
        <taxon>Anguilliformes</taxon>
        <taxon>Anguillidae</taxon>
        <taxon>Anguilla</taxon>
    </lineage>
</organism>
<name>A0A0E9X659_ANGAN</name>
<proteinExistence type="predicted"/>
<dbReference type="AlphaFoldDB" id="A0A0E9X659"/>
<protein>
    <submittedName>
        <fullName evidence="1">Uncharacterized protein</fullName>
    </submittedName>
</protein>
<sequence>MGPFTSVSHFCKYVQFFLLKSNWHVGLHPTATGYRNIYEGETFMTTNFCNLNVL</sequence>
<reference evidence="1" key="1">
    <citation type="submission" date="2014-11" db="EMBL/GenBank/DDBJ databases">
        <authorList>
            <person name="Amaro Gonzalez C."/>
        </authorList>
    </citation>
    <scope>NUCLEOTIDE SEQUENCE</scope>
</reference>
<accession>A0A0E9X659</accession>
<dbReference type="EMBL" id="GBXM01011394">
    <property type="protein sequence ID" value="JAH97183.1"/>
    <property type="molecule type" value="Transcribed_RNA"/>
</dbReference>